<evidence type="ECO:0000256" key="1">
    <source>
        <dbReference type="ARBA" id="ARBA00004123"/>
    </source>
</evidence>
<reference evidence="5" key="1">
    <citation type="journal article" date="2020" name="Stud. Mycol.">
        <title>101 Dothideomycetes genomes: a test case for predicting lifestyles and emergence of pathogens.</title>
        <authorList>
            <person name="Haridas S."/>
            <person name="Albert R."/>
            <person name="Binder M."/>
            <person name="Bloem J."/>
            <person name="Labutti K."/>
            <person name="Salamov A."/>
            <person name="Andreopoulos B."/>
            <person name="Baker S."/>
            <person name="Barry K."/>
            <person name="Bills G."/>
            <person name="Bluhm B."/>
            <person name="Cannon C."/>
            <person name="Castanera R."/>
            <person name="Culley D."/>
            <person name="Daum C."/>
            <person name="Ezra D."/>
            <person name="Gonzalez J."/>
            <person name="Henrissat B."/>
            <person name="Kuo A."/>
            <person name="Liang C."/>
            <person name="Lipzen A."/>
            <person name="Lutzoni F."/>
            <person name="Magnuson J."/>
            <person name="Mondo S."/>
            <person name="Nolan M."/>
            <person name="Ohm R."/>
            <person name="Pangilinan J."/>
            <person name="Park H.-J."/>
            <person name="Ramirez L."/>
            <person name="Alfaro M."/>
            <person name="Sun H."/>
            <person name="Tritt A."/>
            <person name="Yoshinaga Y."/>
            <person name="Zwiers L.-H."/>
            <person name="Turgeon B."/>
            <person name="Goodwin S."/>
            <person name="Spatafora J."/>
            <person name="Crous P."/>
            <person name="Grigoriev I."/>
        </authorList>
    </citation>
    <scope>NUCLEOTIDE SEQUENCE</scope>
    <source>
        <strain evidence="5">CBS 119925</strain>
    </source>
</reference>
<dbReference type="GO" id="GO:0000976">
    <property type="term" value="F:transcription cis-regulatory region binding"/>
    <property type="evidence" value="ECO:0007669"/>
    <property type="project" value="TreeGrafter"/>
</dbReference>
<evidence type="ECO:0000313" key="6">
    <source>
        <dbReference type="Proteomes" id="UP000799440"/>
    </source>
</evidence>
<dbReference type="SUPFAM" id="SSF57701">
    <property type="entry name" value="Zn2/Cys6 DNA-binding domain"/>
    <property type="match status" value="1"/>
</dbReference>
<feature type="compositionally biased region" description="Polar residues" evidence="3">
    <location>
        <begin position="169"/>
        <end position="179"/>
    </location>
</feature>
<evidence type="ECO:0000313" key="5">
    <source>
        <dbReference type="EMBL" id="KAF2748876.1"/>
    </source>
</evidence>
<feature type="domain" description="Zn(2)-C6 fungal-type" evidence="4">
    <location>
        <begin position="37"/>
        <end position="65"/>
    </location>
</feature>
<sequence>MASAYPGAPSRASGPVSPISSNNPATNPKMRKRTKTGCLTCRRRRIKCGEERPTCGNCIKSKRNCEGYTQRVIFKPPIQDWPSHPSAVSTMPYHSSMMPGSRAPEHSSPQSPEIQSPSFHHYHPGQFGYSNVGGAPVPAPEHLDASGAQAYNPEYHQPLQSPHHAPLHSPQSALPTPTSAAPYFPPQPLSAHAGYSASYAQDTPGIYESQRRYSQPTHYQHPTGSYVSQPDSRPVMAQHPQGPGYEHAESYTQQYSEHRSHLPRYEPDPRGMSNVDFSQGGHKFSICSDTPHDVTSNVKSLPRPLHTLKKERPRAVSDTEAQPPTQIALSGFGDIDGLDGASPTQILDEAAIEFEDDDYYDINSDEEMLDGPASADGSDTQKDFSLIRRVHHENTNDTEIRRFDTFIYEGILTQYRPELVANPLKNPKTARVFLHFIHVTGPMLSIYERNPRNSSLLDDGPVSPSHQSMWTYTIPQLALKNQSLLHAMLALASLHIARLQKASITPSWKHYAYSLKRLGRALANLKKRHSTSTLATSLLLAYYEIMMAEHTKWTTHVVGAAQLIVELDFRSLTQRARKLRIAQSAEEQLFPSQNPNMLIDLKQFDDLMERNNMMVNESLVSTIVGKRINYDDFGRVIEEESLHQDTDRTKTETFDLQEYEGLQDLYWCYCRQDMFASVVSGNPLSMDYRRWPDCPPRAPFGRIDALFGSQDHVILLLGRIADFLVRDRSRKIRQIEANGGHWRPAPGTPGIGPMGPPQQGGRGQTSPSQPRGPPAHMQGPPPGWRGPQPPGAPMGGGGDMPGPSSQRPPTGPPSTAGPGFYGMAPSSGPSSLPSSYTNPNATTPKPQSAPTNPPDDIPDLAAACQAALNEWNTIFHAHATVASLLSRNPDFAPLTADLHPSISTTPFGPALVYRSFDISVLWMLLHLAQILLLRSHPGMPPASMVAAAVGAPATQPYAILIGRIVAGLPLPSPRANTQLTPSLGGAHIESGICLFFAGVQYQDPKQREWLIERLLEVDRQTGWASAGVIARSCETAWERAAEAGRGPPYGPRRTNRFGDDRSAEKQPTNTEGDGSLATHRKADNWDENERRFVVRHRKGYLPWAMNLLADEEDLRVGMEAMGVSGRGKGTGDEEKRT</sequence>
<dbReference type="PANTHER" id="PTHR37534">
    <property type="entry name" value="TRANSCRIPTIONAL ACTIVATOR PROTEIN UGA3"/>
    <property type="match status" value="1"/>
</dbReference>
<dbReference type="PROSITE" id="PS50048">
    <property type="entry name" value="ZN2_CY6_FUNGAL_2"/>
    <property type="match status" value="1"/>
</dbReference>
<dbReference type="GO" id="GO:0008270">
    <property type="term" value="F:zinc ion binding"/>
    <property type="evidence" value="ECO:0007669"/>
    <property type="project" value="InterPro"/>
</dbReference>
<dbReference type="PANTHER" id="PTHR37534:SF23">
    <property type="entry name" value="ZN(II)2CYS6 TRANSCRIPTION FACTOR (EUROFUNG)"/>
    <property type="match status" value="1"/>
</dbReference>
<feature type="compositionally biased region" description="Gly residues" evidence="3">
    <location>
        <begin position="749"/>
        <end position="763"/>
    </location>
</feature>
<dbReference type="EMBL" id="MU006568">
    <property type="protein sequence ID" value="KAF2748876.1"/>
    <property type="molecule type" value="Genomic_DNA"/>
</dbReference>
<evidence type="ECO:0000256" key="3">
    <source>
        <dbReference type="SAM" id="MobiDB-lite"/>
    </source>
</evidence>
<dbReference type="Proteomes" id="UP000799440">
    <property type="component" value="Unassembled WGS sequence"/>
</dbReference>
<comment type="subcellular location">
    <subcellularLocation>
        <location evidence="1">Nucleus</location>
    </subcellularLocation>
</comment>
<feature type="region of interest" description="Disordered" evidence="3">
    <location>
        <begin position="735"/>
        <end position="859"/>
    </location>
</feature>
<dbReference type="OrthoDB" id="5391043at2759"/>
<dbReference type="GO" id="GO:0000981">
    <property type="term" value="F:DNA-binding transcription factor activity, RNA polymerase II-specific"/>
    <property type="evidence" value="ECO:0007669"/>
    <property type="project" value="InterPro"/>
</dbReference>
<feature type="compositionally biased region" description="Low complexity" evidence="3">
    <location>
        <begin position="825"/>
        <end position="835"/>
    </location>
</feature>
<name>A0A6A6VGE6_9PLEO</name>
<dbReference type="GO" id="GO:0005634">
    <property type="term" value="C:nucleus"/>
    <property type="evidence" value="ECO:0007669"/>
    <property type="project" value="UniProtKB-SubCell"/>
</dbReference>
<proteinExistence type="predicted"/>
<dbReference type="CDD" id="cd00067">
    <property type="entry name" value="GAL4"/>
    <property type="match status" value="1"/>
</dbReference>
<dbReference type="InterPro" id="IPR021858">
    <property type="entry name" value="Fun_TF"/>
</dbReference>
<dbReference type="SMART" id="SM00066">
    <property type="entry name" value="GAL4"/>
    <property type="match status" value="1"/>
</dbReference>
<dbReference type="PROSITE" id="PS00463">
    <property type="entry name" value="ZN2_CY6_FUNGAL_1"/>
    <property type="match status" value="1"/>
</dbReference>
<feature type="region of interest" description="Disordered" evidence="3">
    <location>
        <begin position="1041"/>
        <end position="1082"/>
    </location>
</feature>
<feature type="compositionally biased region" description="Pro residues" evidence="3">
    <location>
        <begin position="779"/>
        <end position="792"/>
    </location>
</feature>
<evidence type="ECO:0000256" key="2">
    <source>
        <dbReference type="ARBA" id="ARBA00023242"/>
    </source>
</evidence>
<dbReference type="InterPro" id="IPR001138">
    <property type="entry name" value="Zn2Cys6_DnaBD"/>
</dbReference>
<feature type="region of interest" description="Disordered" evidence="3">
    <location>
        <begin position="212"/>
        <end position="247"/>
    </location>
</feature>
<keyword evidence="6" id="KW-1185">Reference proteome</keyword>
<protein>
    <recommendedName>
        <fullName evidence="4">Zn(2)-C6 fungal-type domain-containing protein</fullName>
    </recommendedName>
</protein>
<feature type="compositionally biased region" description="Polar residues" evidence="3">
    <location>
        <begin position="836"/>
        <end position="850"/>
    </location>
</feature>
<dbReference type="Pfam" id="PF00172">
    <property type="entry name" value="Zn_clus"/>
    <property type="match status" value="1"/>
</dbReference>
<dbReference type="Gene3D" id="4.10.240.10">
    <property type="entry name" value="Zn(2)-C6 fungal-type DNA-binding domain"/>
    <property type="match status" value="1"/>
</dbReference>
<feature type="compositionally biased region" description="Low complexity" evidence="3">
    <location>
        <begin position="106"/>
        <end position="115"/>
    </location>
</feature>
<feature type="region of interest" description="Disordered" evidence="3">
    <location>
        <begin position="92"/>
        <end position="115"/>
    </location>
</feature>
<keyword evidence="2" id="KW-0539">Nucleus</keyword>
<accession>A0A6A6VGE6</accession>
<organism evidence="5 6">
    <name type="scientific">Sporormia fimetaria CBS 119925</name>
    <dbReference type="NCBI Taxonomy" id="1340428"/>
    <lineage>
        <taxon>Eukaryota</taxon>
        <taxon>Fungi</taxon>
        <taxon>Dikarya</taxon>
        <taxon>Ascomycota</taxon>
        <taxon>Pezizomycotina</taxon>
        <taxon>Dothideomycetes</taxon>
        <taxon>Pleosporomycetidae</taxon>
        <taxon>Pleosporales</taxon>
        <taxon>Sporormiaceae</taxon>
        <taxon>Sporormia</taxon>
    </lineage>
</organism>
<dbReference type="Pfam" id="PF11951">
    <property type="entry name" value="Fungal_trans_2"/>
    <property type="match status" value="1"/>
</dbReference>
<dbReference type="GO" id="GO:0045944">
    <property type="term" value="P:positive regulation of transcription by RNA polymerase II"/>
    <property type="evidence" value="ECO:0007669"/>
    <property type="project" value="TreeGrafter"/>
</dbReference>
<feature type="region of interest" description="Disordered" evidence="3">
    <location>
        <begin position="153"/>
        <end position="187"/>
    </location>
</feature>
<evidence type="ECO:0000259" key="4">
    <source>
        <dbReference type="PROSITE" id="PS50048"/>
    </source>
</evidence>
<feature type="compositionally biased region" description="Polar residues" evidence="3">
    <location>
        <begin position="212"/>
        <end position="231"/>
    </location>
</feature>
<dbReference type="InterPro" id="IPR036864">
    <property type="entry name" value="Zn2-C6_fun-type_DNA-bd_sf"/>
</dbReference>
<dbReference type="AlphaFoldDB" id="A0A6A6VGE6"/>
<feature type="region of interest" description="Disordered" evidence="3">
    <location>
        <begin position="1"/>
        <end position="34"/>
    </location>
</feature>
<gene>
    <name evidence="5" type="ORF">M011DRAFT_518479</name>
</gene>